<evidence type="ECO:0000313" key="3">
    <source>
        <dbReference type="EMBL" id="MDN5133481.1"/>
    </source>
</evidence>
<proteinExistence type="predicted"/>
<protein>
    <recommendedName>
        <fullName evidence="2">Type I restriction enzyme R protein C-terminal domain-containing protein</fullName>
    </recommendedName>
</protein>
<reference evidence="3" key="1">
    <citation type="journal article" date="2023" name="Microorganisms">
        <title>Genomic Characterization of Arcobacter butzleri Strains Isolated from Various Sources in Lithuania.</title>
        <authorList>
            <person name="Uljanovas D."/>
            <person name="Golz G."/>
            <person name="Fleischmann S."/>
            <person name="Kudirkiene E."/>
            <person name="Kasetiene N."/>
            <person name="Grineviciene A."/>
            <person name="Tamuleviciene E."/>
            <person name="Aksomaitiene J."/>
            <person name="Alter T."/>
            <person name="Malakauskas M."/>
        </authorList>
    </citation>
    <scope>NUCLEOTIDE SEQUENCE</scope>
    <source>
        <strain evidence="3">H19</strain>
    </source>
</reference>
<gene>
    <name evidence="3" type="ORF">PJV92_12210</name>
</gene>
<accession>A0AAP4Q193</accession>
<feature type="coiled-coil region" evidence="1">
    <location>
        <begin position="14"/>
        <end position="41"/>
    </location>
</feature>
<feature type="domain" description="Type I restriction enzyme R protein C-terminal" evidence="2">
    <location>
        <begin position="8"/>
        <end position="142"/>
    </location>
</feature>
<evidence type="ECO:0000256" key="1">
    <source>
        <dbReference type="SAM" id="Coils"/>
    </source>
</evidence>
<reference evidence="3" key="2">
    <citation type="submission" date="2023-01" db="EMBL/GenBank/DDBJ databases">
        <authorList>
            <person name="Uljanovas D."/>
        </authorList>
    </citation>
    <scope>NUCLEOTIDE SEQUENCE</scope>
    <source>
        <strain evidence="3">H19</strain>
    </source>
</reference>
<dbReference type="Pfam" id="PF12008">
    <property type="entry name" value="EcoR124_C"/>
    <property type="match status" value="1"/>
</dbReference>
<name>A0AAP4Q193_9BACT</name>
<dbReference type="AlphaFoldDB" id="A0AAP4Q193"/>
<dbReference type="InterPro" id="IPR022625">
    <property type="entry name" value="TypeI_RM_Rsu_C"/>
</dbReference>
<sequence>MGQISIKIFSLFKESENEEQKAKQKEEISNLLNNNPQLRSKRELIEKFINENLVKIDSSENIEDEFIKFWDEEKIKAFEQIAEEENLNKDELKKVVDTYIYEQREPLPNDIAKTLNVTPKYLERRTILTRVLDKIVGFVDKFYES</sequence>
<dbReference type="Proteomes" id="UP001171508">
    <property type="component" value="Unassembled WGS sequence"/>
</dbReference>
<keyword evidence="1" id="KW-0175">Coiled coil</keyword>
<dbReference type="EMBL" id="JAQJJM010000062">
    <property type="protein sequence ID" value="MDN5133481.1"/>
    <property type="molecule type" value="Genomic_DNA"/>
</dbReference>
<evidence type="ECO:0000313" key="4">
    <source>
        <dbReference type="Proteomes" id="UP001171508"/>
    </source>
</evidence>
<evidence type="ECO:0000259" key="2">
    <source>
        <dbReference type="Pfam" id="PF12008"/>
    </source>
</evidence>
<organism evidence="3 4">
    <name type="scientific">Aliarcobacter butzleri</name>
    <dbReference type="NCBI Taxonomy" id="28197"/>
    <lineage>
        <taxon>Bacteria</taxon>
        <taxon>Pseudomonadati</taxon>
        <taxon>Campylobacterota</taxon>
        <taxon>Epsilonproteobacteria</taxon>
        <taxon>Campylobacterales</taxon>
        <taxon>Arcobacteraceae</taxon>
        <taxon>Aliarcobacter</taxon>
    </lineage>
</organism>
<comment type="caution">
    <text evidence="3">The sequence shown here is derived from an EMBL/GenBank/DDBJ whole genome shotgun (WGS) entry which is preliminary data.</text>
</comment>
<dbReference type="RefSeq" id="WP_301344382.1">
    <property type="nucleotide sequence ID" value="NZ_JAPZCV010000062.1"/>
</dbReference>